<comment type="similarity">
    <text evidence="2 5">Belongs to the XFP family.</text>
</comment>
<evidence type="ECO:0000256" key="3">
    <source>
        <dbReference type="ARBA" id="ARBA00023052"/>
    </source>
</evidence>
<dbReference type="InterPro" id="IPR005593">
    <property type="entry name" value="Xul5P/Fru6P_PKetolase"/>
</dbReference>
<dbReference type="Pfam" id="PF09363">
    <property type="entry name" value="XFP_C"/>
    <property type="match status" value="1"/>
</dbReference>
<accession>A0A2N0D189</accession>
<dbReference type="NCBIfam" id="NF003619">
    <property type="entry name" value="PRK05261.1-4"/>
    <property type="match status" value="1"/>
</dbReference>
<feature type="domain" description="Xylulose 5-phosphate/Fructose 6-phosphate phosphoketolase N-terminal" evidence="7">
    <location>
        <begin position="13"/>
        <end position="373"/>
    </location>
</feature>
<evidence type="ECO:0000256" key="2">
    <source>
        <dbReference type="ARBA" id="ARBA00005623"/>
    </source>
</evidence>
<dbReference type="Gene3D" id="3.40.50.970">
    <property type="match status" value="2"/>
</dbReference>
<dbReference type="Proteomes" id="UP000232164">
    <property type="component" value="Unassembled WGS sequence"/>
</dbReference>
<dbReference type="PANTHER" id="PTHR31273:SF0">
    <property type="entry name" value="PHOSPHOKETOLASE-RELATED"/>
    <property type="match status" value="1"/>
</dbReference>
<evidence type="ECO:0000256" key="4">
    <source>
        <dbReference type="ARBA" id="ARBA00023239"/>
    </source>
</evidence>
<proteinExistence type="inferred from homology"/>
<dbReference type="NCBIfam" id="NF003616">
    <property type="entry name" value="PRK05261.1-1"/>
    <property type="match status" value="1"/>
</dbReference>
<dbReference type="RefSeq" id="WP_100772989.1">
    <property type="nucleotide sequence ID" value="NZ_PIQN01000026.1"/>
</dbReference>
<dbReference type="AlphaFoldDB" id="A0A2N0D189"/>
<dbReference type="GO" id="GO:0016832">
    <property type="term" value="F:aldehyde-lyase activity"/>
    <property type="evidence" value="ECO:0007669"/>
    <property type="project" value="UniProtKB-UniRule"/>
</dbReference>
<comment type="caution">
    <text evidence="8">The sequence shown here is derived from an EMBL/GenBank/DDBJ whole genome shotgun (WGS) entry which is preliminary data.</text>
</comment>
<reference evidence="8 9" key="2">
    <citation type="submission" date="2017-12" db="EMBL/GenBank/DDBJ databases">
        <title>Genome sequence of Rhizobium sullae HCNT1 isolated from Sulla coronaria nodules and featuring peculiar denitrification phenotypes.</title>
        <authorList>
            <person name="De Diego-Diaz B."/>
            <person name="Treu L."/>
            <person name="Campanaro S."/>
            <person name="Da Silva Duarte V."/>
            <person name="Basaglia M."/>
            <person name="Favaro L."/>
            <person name="Casella S."/>
            <person name="Squartini A."/>
        </authorList>
    </citation>
    <scope>NUCLEOTIDE SEQUENCE [LARGE SCALE GENOMIC DNA]</scope>
    <source>
        <strain evidence="8 9">HCNT1</strain>
    </source>
</reference>
<keyword evidence="3 5" id="KW-0786">Thiamine pyrophosphate</keyword>
<evidence type="ECO:0000256" key="5">
    <source>
        <dbReference type="HAMAP-Rule" id="MF_01403"/>
    </source>
</evidence>
<dbReference type="SUPFAM" id="SSF52518">
    <property type="entry name" value="Thiamin diphosphate-binding fold (THDP-binding)"/>
    <property type="match status" value="2"/>
</dbReference>
<evidence type="ECO:0000313" key="8">
    <source>
        <dbReference type="EMBL" id="PKA39818.1"/>
    </source>
</evidence>
<dbReference type="InterPro" id="IPR019790">
    <property type="entry name" value="Xul5P/Fru6P_PKetolase_CS"/>
</dbReference>
<dbReference type="InterPro" id="IPR018969">
    <property type="entry name" value="Xul5P/Fru6P_PKetolase_C"/>
</dbReference>
<dbReference type="PROSITE" id="PS60002">
    <property type="entry name" value="PHOSPHOKETOLASE_1"/>
    <property type="match status" value="1"/>
</dbReference>
<sequence>MEQHASNTAPSTLSDADLKLLDRYWRAANYLSVGQIYLLDNPLLREPLEPEHIKPRLLGHWGTTPGLNFIYAHLNRMIRARDLDVIYMCGPGHGGPGMVANTYLEGTYSEIYPDISEDAEGMRKLFRQFSFPGGIPSHAAPETPGSIHEGGELGYALVHAYGAAFDNPELIVACVVGDGEAETGPLAASWHSNKFLNPARDGAVLPILHLNGYKIANPTILARASKDDLRDLFQGHGYEPFFVEGHEPADMHRKMAAVFDAVFDRITDIQAKTRSGGSGMPRWPMIVLRSPKGWTGPKEVDGKKVEGFWRAHQVPVSNCRGDDGHRKILEDWMRSYDPQDLFDADGRLKDDLRALAPKGRRRMGANPHANGGLLRKELSVPDIRNYEIRIGDRGSQAVQSTEILGHYLRDVLKLNAANANFRIFGPDETESNRLGSVFEVTDRVWMEGIEPYDVHLSPDGRVMEVLSEHLCQGWLEGYLLTGRHGLFSCYEAFIHIIDSMFNQHAKWLKVTRELEWRKPISSLNYLLTSHVWRQDHNGFSHQDPGFVDLVANKKADTVRIYLPPDANTLLWVGDHCLKTYDRINVIVAGKQMEPQYLTMDEAIEHCKAGIGIWEWASNEDNTIAPDVIMACAGDVPTMETLAAVSLLREMIPDLKMRVVNVVDLLALQSKEQHPHGLEHDEFDRIFTKDKPVIFAYHGYPYLIHRLTYKRTNHENIHVRGFIEEGTTTTPFDMTVLNELDRFHLAIEAIQRVPELKEKVPEILDRLHAKLAEHQAYVREYGEDMPEVRNWKWPVRSKP</sequence>
<comment type="cofactor">
    <cofactor evidence="1 5">
        <name>thiamine diphosphate</name>
        <dbReference type="ChEBI" id="CHEBI:58937"/>
    </cofactor>
</comment>
<dbReference type="PIRSF" id="PIRSF017245">
    <property type="entry name" value="Phosphoketolase"/>
    <property type="match status" value="1"/>
</dbReference>
<gene>
    <name evidence="8" type="ORF">CWR43_31760</name>
</gene>
<dbReference type="InterPro" id="IPR019789">
    <property type="entry name" value="Xul5P/Fru6P_PKetolase_ThDP_BS"/>
</dbReference>
<dbReference type="PROSITE" id="PS60003">
    <property type="entry name" value="PHOSPHOKETOLASE_2"/>
    <property type="match status" value="1"/>
</dbReference>
<name>A0A2N0D189_RHISU</name>
<dbReference type="PANTHER" id="PTHR31273">
    <property type="entry name" value="PHOSPHOKETOLASE-RELATED"/>
    <property type="match status" value="1"/>
</dbReference>
<dbReference type="EMBL" id="PIQN01000026">
    <property type="protein sequence ID" value="PKA39818.1"/>
    <property type="molecule type" value="Genomic_DNA"/>
</dbReference>
<dbReference type="InterPro" id="IPR009014">
    <property type="entry name" value="Transketo_C/PFOR_II"/>
</dbReference>
<dbReference type="STRING" id="1041146.GCA_000427985_05682"/>
<dbReference type="GO" id="GO:0005975">
    <property type="term" value="P:carbohydrate metabolic process"/>
    <property type="evidence" value="ECO:0007669"/>
    <property type="project" value="InterPro"/>
</dbReference>
<evidence type="ECO:0000259" key="7">
    <source>
        <dbReference type="Pfam" id="PF09364"/>
    </source>
</evidence>
<reference evidence="8 9" key="1">
    <citation type="submission" date="2017-11" db="EMBL/GenBank/DDBJ databases">
        <authorList>
            <person name="Han C.G."/>
        </authorList>
    </citation>
    <scope>NUCLEOTIDE SEQUENCE [LARGE SCALE GENOMIC DNA]</scope>
    <source>
        <strain evidence="8 9">HCNT1</strain>
    </source>
</reference>
<dbReference type="EC" id="4.1.2.-" evidence="5"/>
<dbReference type="Gene3D" id="3.40.50.920">
    <property type="match status" value="1"/>
</dbReference>
<feature type="domain" description="Xylulose 5-phosphate/Fructose 6-phosphate phosphoketolase C-terminal" evidence="6">
    <location>
        <begin position="590"/>
        <end position="792"/>
    </location>
</feature>
<dbReference type="NCBIfam" id="NF003621">
    <property type="entry name" value="PRK05261.1-6"/>
    <property type="match status" value="1"/>
</dbReference>
<keyword evidence="4 5" id="KW-0456">Lyase</keyword>
<dbReference type="InterPro" id="IPR023962">
    <property type="entry name" value="Phosphoketolase"/>
</dbReference>
<dbReference type="CDD" id="cd02011">
    <property type="entry name" value="TPP_PK"/>
    <property type="match status" value="1"/>
</dbReference>
<evidence type="ECO:0000313" key="9">
    <source>
        <dbReference type="Proteomes" id="UP000232164"/>
    </source>
</evidence>
<dbReference type="Pfam" id="PF03894">
    <property type="entry name" value="XFP"/>
    <property type="match status" value="1"/>
</dbReference>
<organism evidence="8 9">
    <name type="scientific">Rhizobium sullae</name>
    <name type="common">Rhizobium hedysari</name>
    <dbReference type="NCBI Taxonomy" id="50338"/>
    <lineage>
        <taxon>Bacteria</taxon>
        <taxon>Pseudomonadati</taxon>
        <taxon>Pseudomonadota</taxon>
        <taxon>Alphaproteobacteria</taxon>
        <taxon>Hyphomicrobiales</taxon>
        <taxon>Rhizobiaceae</taxon>
        <taxon>Rhizobium/Agrobacterium group</taxon>
        <taxon>Rhizobium</taxon>
    </lineage>
</organism>
<evidence type="ECO:0000256" key="1">
    <source>
        <dbReference type="ARBA" id="ARBA00001964"/>
    </source>
</evidence>
<dbReference type="NCBIfam" id="NF003617">
    <property type="entry name" value="PRK05261.1-2"/>
    <property type="match status" value="1"/>
</dbReference>
<dbReference type="InterPro" id="IPR018970">
    <property type="entry name" value="Xul5P/Fru6P_PKetolase_N"/>
</dbReference>
<evidence type="ECO:0000259" key="6">
    <source>
        <dbReference type="Pfam" id="PF09363"/>
    </source>
</evidence>
<dbReference type="InterPro" id="IPR029061">
    <property type="entry name" value="THDP-binding"/>
</dbReference>
<dbReference type="Pfam" id="PF09364">
    <property type="entry name" value="XFP_N"/>
    <property type="match status" value="1"/>
</dbReference>
<dbReference type="HAMAP" id="MF_01403">
    <property type="entry name" value="Phosphoketolase"/>
    <property type="match status" value="1"/>
</dbReference>
<protein>
    <recommendedName>
        <fullName evidence="5">Probable phosphoketolase</fullName>
        <ecNumber evidence="5">4.1.2.-</ecNumber>
    </recommendedName>
</protein>